<protein>
    <recommendedName>
        <fullName evidence="3">DUF3108 domain-containing protein</fullName>
    </recommendedName>
</protein>
<comment type="caution">
    <text evidence="2">The sequence shown here is derived from an EMBL/GenBank/DDBJ whole genome shotgun (WGS) entry which is preliminary data.</text>
</comment>
<evidence type="ECO:0000313" key="2">
    <source>
        <dbReference type="EMBL" id="HEN14389.1"/>
    </source>
</evidence>
<evidence type="ECO:0008006" key="3">
    <source>
        <dbReference type="Google" id="ProtNLM"/>
    </source>
</evidence>
<dbReference type="AlphaFoldDB" id="A0A7C2NW53"/>
<accession>A0A7C2NW53</accession>
<organism evidence="2">
    <name type="scientific">Schlesneria paludicola</name>
    <dbReference type="NCBI Taxonomy" id="360056"/>
    <lineage>
        <taxon>Bacteria</taxon>
        <taxon>Pseudomonadati</taxon>
        <taxon>Planctomycetota</taxon>
        <taxon>Planctomycetia</taxon>
        <taxon>Planctomycetales</taxon>
        <taxon>Planctomycetaceae</taxon>
        <taxon>Schlesneria</taxon>
    </lineage>
</organism>
<evidence type="ECO:0000256" key="1">
    <source>
        <dbReference type="SAM" id="SignalP"/>
    </source>
</evidence>
<feature type="signal peptide" evidence="1">
    <location>
        <begin position="1"/>
        <end position="21"/>
    </location>
</feature>
<keyword evidence="1" id="KW-0732">Signal</keyword>
<feature type="chain" id="PRO_5027707951" description="DUF3108 domain-containing protein" evidence="1">
    <location>
        <begin position="22"/>
        <end position="233"/>
    </location>
</feature>
<name>A0A7C2NW53_9PLAN</name>
<dbReference type="EMBL" id="DSOK01000090">
    <property type="protein sequence ID" value="HEN14389.1"/>
    <property type="molecule type" value="Genomic_DNA"/>
</dbReference>
<proteinExistence type="predicted"/>
<reference evidence="2" key="1">
    <citation type="journal article" date="2020" name="mSystems">
        <title>Genome- and Community-Level Interaction Insights into Carbon Utilization and Element Cycling Functions of Hydrothermarchaeota in Hydrothermal Sediment.</title>
        <authorList>
            <person name="Zhou Z."/>
            <person name="Liu Y."/>
            <person name="Xu W."/>
            <person name="Pan J."/>
            <person name="Luo Z.H."/>
            <person name="Li M."/>
        </authorList>
    </citation>
    <scope>NUCLEOTIDE SEQUENCE [LARGE SCALE GENOMIC DNA]</scope>
    <source>
        <strain evidence="2">SpSt-339</strain>
    </source>
</reference>
<gene>
    <name evidence="2" type="ORF">ENQ76_02830</name>
</gene>
<sequence>MPLIRMGMVCCWLALCASAAADLFVHKDPDDGAWARFHWNERWNDGEENVLQFTFKAVGTKTVDDRRCRWIEVNIQTPESVRRGVASSFKLLIPGQELKGDGDVIDSAVEVWRKPFDGDAARFDDLKDNPRLYLFFFPLLPGRMRERVMLTERQKVAWQEGTLDCSVVEGVVQEKFTYDRTLGRCRLAVHESVPFGFASARLEIDNADGEHGVISLSLIDFGTNAVSELPDVK</sequence>